<dbReference type="PANTHER" id="PTHR11712">
    <property type="entry name" value="POLYKETIDE SYNTHASE-RELATED"/>
    <property type="match status" value="1"/>
</dbReference>
<evidence type="ECO:0000256" key="2">
    <source>
        <dbReference type="ARBA" id="ARBA00022679"/>
    </source>
</evidence>
<dbReference type="CDD" id="cd00834">
    <property type="entry name" value="KAS_I_II"/>
    <property type="match status" value="1"/>
</dbReference>
<dbReference type="InterPro" id="IPR014030">
    <property type="entry name" value="Ketoacyl_synth_N"/>
</dbReference>
<dbReference type="InterPro" id="IPR020841">
    <property type="entry name" value="PKS_Beta-ketoAc_synthase_dom"/>
</dbReference>
<evidence type="ECO:0000313" key="6">
    <source>
        <dbReference type="Proteomes" id="UP000676194"/>
    </source>
</evidence>
<dbReference type="RefSeq" id="WP_213495060.1">
    <property type="nucleotide sequence ID" value="NZ_CP074694.1"/>
</dbReference>
<evidence type="ECO:0000256" key="1">
    <source>
        <dbReference type="ARBA" id="ARBA00008467"/>
    </source>
</evidence>
<proteinExistence type="inferred from homology"/>
<dbReference type="SMART" id="SM00825">
    <property type="entry name" value="PKS_KS"/>
    <property type="match status" value="1"/>
</dbReference>
<name>A0A8E6B4K6_9BACT</name>
<protein>
    <submittedName>
        <fullName evidence="5">Beta-ketoacyl-[acyl-carrier-protein] synthase family protein</fullName>
    </submittedName>
</protein>
<dbReference type="EMBL" id="CP074694">
    <property type="protein sequence ID" value="QVL31179.1"/>
    <property type="molecule type" value="Genomic_DNA"/>
</dbReference>
<evidence type="ECO:0000259" key="4">
    <source>
        <dbReference type="PROSITE" id="PS52004"/>
    </source>
</evidence>
<dbReference type="Gene3D" id="3.40.47.10">
    <property type="match status" value="1"/>
</dbReference>
<comment type="similarity">
    <text evidence="1 3">Belongs to the thiolase-like superfamily. Beta-ketoacyl-ACP synthases family.</text>
</comment>
<accession>A0A8E6B4K6</accession>
<sequence>MVSSHLRFPTDRTCITGIGAGTPLGWDFESISQNLLAGKSAVREILGFDVANHPSKIGAGIADVPVPPGFSEVAFRSRSRLEQLCLFCVQASLQDAGLWQKKDQLRIGLIIGNASDCMWHWEEDGLTFMKEEYCLAKRDRPPLVSIIQKELGIQGPATVLSAACASANFAFDMARQWLDLGLADVCLAGGCDTGLTAVTLACFGNLRALSRNNENPAGASRPFDRGRDGFVLGEGGVMFVLEKENRAKSRSAPIYGNVLGCGLTSDAHHMVIPNPEPTQAARAIRMALEEAGLNPDQVDYVNAHGTSTPVGDAAEAKAIQMVFEEITRIVPVSSTKSMTGHLLTAASALEALACLTAFRYSAIPPTINLQDIDPDCQLNHVANHVQERKVKVALSNSFGFGGSNSCLVLAAA</sequence>
<dbReference type="PROSITE" id="PS00606">
    <property type="entry name" value="KS3_1"/>
    <property type="match status" value="1"/>
</dbReference>
<dbReference type="InterPro" id="IPR014031">
    <property type="entry name" value="Ketoacyl_synth_C"/>
</dbReference>
<evidence type="ECO:0000256" key="3">
    <source>
        <dbReference type="RuleBase" id="RU003694"/>
    </source>
</evidence>
<dbReference type="Pfam" id="PF02801">
    <property type="entry name" value="Ketoacyl-synt_C"/>
    <property type="match status" value="1"/>
</dbReference>
<dbReference type="GO" id="GO:0004315">
    <property type="term" value="F:3-oxoacyl-[acyl-carrier-protein] synthase activity"/>
    <property type="evidence" value="ECO:0007669"/>
    <property type="project" value="InterPro"/>
</dbReference>
<dbReference type="AlphaFoldDB" id="A0A8E6B4K6"/>
<dbReference type="GO" id="GO:0005829">
    <property type="term" value="C:cytosol"/>
    <property type="evidence" value="ECO:0007669"/>
    <property type="project" value="TreeGrafter"/>
</dbReference>
<feature type="domain" description="Ketosynthase family 3 (KS3)" evidence="4">
    <location>
        <begin position="10"/>
        <end position="411"/>
    </location>
</feature>
<dbReference type="PROSITE" id="PS52004">
    <property type="entry name" value="KS3_2"/>
    <property type="match status" value="1"/>
</dbReference>
<dbReference type="Pfam" id="PF00109">
    <property type="entry name" value="ketoacyl-synt"/>
    <property type="match status" value="1"/>
</dbReference>
<dbReference type="InterPro" id="IPR016039">
    <property type="entry name" value="Thiolase-like"/>
</dbReference>
<organism evidence="5 6">
    <name type="scientific">Telmatocola sphagniphila</name>
    <dbReference type="NCBI Taxonomy" id="1123043"/>
    <lineage>
        <taxon>Bacteria</taxon>
        <taxon>Pseudomonadati</taxon>
        <taxon>Planctomycetota</taxon>
        <taxon>Planctomycetia</taxon>
        <taxon>Gemmatales</taxon>
        <taxon>Gemmataceae</taxon>
    </lineage>
</organism>
<dbReference type="FunFam" id="3.40.47.10:FF:000029">
    <property type="entry name" value="3-oxoacyl-[acyl-carrier-protein] synthase 1"/>
    <property type="match status" value="1"/>
</dbReference>
<dbReference type="PANTHER" id="PTHR11712:SF336">
    <property type="entry name" value="3-OXOACYL-[ACYL-CARRIER-PROTEIN] SYNTHASE, MITOCHONDRIAL"/>
    <property type="match status" value="1"/>
</dbReference>
<keyword evidence="6" id="KW-1185">Reference proteome</keyword>
<dbReference type="SUPFAM" id="SSF53901">
    <property type="entry name" value="Thiolase-like"/>
    <property type="match status" value="2"/>
</dbReference>
<dbReference type="GO" id="GO:0006633">
    <property type="term" value="P:fatty acid biosynthetic process"/>
    <property type="evidence" value="ECO:0007669"/>
    <property type="project" value="InterPro"/>
</dbReference>
<dbReference type="Proteomes" id="UP000676194">
    <property type="component" value="Chromosome"/>
</dbReference>
<dbReference type="InterPro" id="IPR000794">
    <property type="entry name" value="Beta-ketoacyl_synthase"/>
</dbReference>
<reference evidence="5" key="1">
    <citation type="submission" date="2021-05" db="EMBL/GenBank/DDBJ databases">
        <title>Complete genome sequence of the cellulolytic planctomycete Telmatocola sphagniphila SP2T and characterization of the first cellulase from planctomycetes.</title>
        <authorList>
            <person name="Rakitin A.L."/>
            <person name="Beletsky A.V."/>
            <person name="Naumoff D.G."/>
            <person name="Kulichevskaya I.S."/>
            <person name="Mardanov A.V."/>
            <person name="Ravin N.V."/>
            <person name="Dedysh S.N."/>
        </authorList>
    </citation>
    <scope>NUCLEOTIDE SEQUENCE</scope>
    <source>
        <strain evidence="5">SP2T</strain>
    </source>
</reference>
<keyword evidence="2 3" id="KW-0808">Transferase</keyword>
<evidence type="ECO:0000313" key="5">
    <source>
        <dbReference type="EMBL" id="QVL31179.1"/>
    </source>
</evidence>
<dbReference type="KEGG" id="tsph:KIH39_20360"/>
<gene>
    <name evidence="5" type="ORF">KIH39_20360</name>
</gene>
<dbReference type="InterPro" id="IPR018201">
    <property type="entry name" value="Ketoacyl_synth_AS"/>
</dbReference>